<dbReference type="RefSeq" id="WP_215626886.1">
    <property type="nucleotide sequence ID" value="NZ_CP067089.2"/>
</dbReference>
<feature type="domain" description="Replication-associated protein G2P N-terminal" evidence="1">
    <location>
        <begin position="27"/>
        <end position="184"/>
    </location>
</feature>
<evidence type="ECO:0000259" key="1">
    <source>
        <dbReference type="Pfam" id="PF05144"/>
    </source>
</evidence>
<proteinExistence type="predicted"/>
<dbReference type="EMBL" id="CP067089">
    <property type="protein sequence ID" value="QQO09583.1"/>
    <property type="molecule type" value="Genomic_DNA"/>
</dbReference>
<name>A0A7T7XNP2_9SPIR</name>
<dbReference type="Proteomes" id="UP000595917">
    <property type="component" value="Chromosome"/>
</dbReference>
<protein>
    <recommendedName>
        <fullName evidence="1">Replication-associated protein G2P N-terminal domain-containing protein</fullName>
    </recommendedName>
</protein>
<keyword evidence="3" id="KW-1185">Reference proteome</keyword>
<accession>A0A7T7XNP2</accession>
<organism evidence="2 3">
    <name type="scientific">Breznakiella homolactica</name>
    <dbReference type="NCBI Taxonomy" id="2798577"/>
    <lineage>
        <taxon>Bacteria</taxon>
        <taxon>Pseudomonadati</taxon>
        <taxon>Spirochaetota</taxon>
        <taxon>Spirochaetia</taxon>
        <taxon>Spirochaetales</taxon>
        <taxon>Breznakiellaceae</taxon>
        <taxon>Breznakiella</taxon>
    </lineage>
</organism>
<dbReference type="InterPro" id="IPR022686">
    <property type="entry name" value="G2P_N"/>
</dbReference>
<dbReference type="Pfam" id="PF05144">
    <property type="entry name" value="Phage_CRI"/>
    <property type="match status" value="1"/>
</dbReference>
<sequence length="350" mass="41128">MIDNINLVVPLEAGNEWYKRIPSRNYSENSYSAELGNLKINQTNSHIKIQGSLGKYFHGNNIVKFTWLDVKQAIERLGIITGIDLTKAKLTRVEIGFCVILDHKVNSYISTFAYPRRYKSHRMGTIYGEEMFRVIDLETSGQGSKTGRIWFTCYNKTNEMKAHNHSIPVDFQGKNILRLEYRLIGSVGIQRKFKRNLVLTDLCNPEIYFKLQDLLYQFYKSIPKMGRRLLIDSLETLKPDNFKNEQCKPKDFESRQESLKQITKAKALKLWAYYQRQRHFDEYASFVQTLYDNNIINKETFGDINNVTWKEDLNYTPVEPIEIIAELDRKVEEALENDRKYLRIKFANSE</sequence>
<dbReference type="KEGG" id="bhc:JFL75_01300"/>
<gene>
    <name evidence="2" type="ORF">JFL75_01300</name>
</gene>
<reference evidence="2" key="1">
    <citation type="submission" date="2021-01" db="EMBL/GenBank/DDBJ databases">
        <title>Description of Breznakiella homolactica.</title>
        <authorList>
            <person name="Song Y."/>
            <person name="Brune A."/>
        </authorList>
    </citation>
    <scope>NUCLEOTIDE SEQUENCE</scope>
    <source>
        <strain evidence="2">RmG30</strain>
    </source>
</reference>
<evidence type="ECO:0000313" key="2">
    <source>
        <dbReference type="EMBL" id="QQO09583.1"/>
    </source>
</evidence>
<evidence type="ECO:0000313" key="3">
    <source>
        <dbReference type="Proteomes" id="UP000595917"/>
    </source>
</evidence>
<dbReference type="AlphaFoldDB" id="A0A7T7XNP2"/>
<dbReference type="GO" id="GO:0006260">
    <property type="term" value="P:DNA replication"/>
    <property type="evidence" value="ECO:0007669"/>
    <property type="project" value="InterPro"/>
</dbReference>